<evidence type="ECO:0000313" key="2">
    <source>
        <dbReference type="EMBL" id="NYD48899.1"/>
    </source>
</evidence>
<protein>
    <submittedName>
        <fullName evidence="2">Uncharacterized protein</fullName>
    </submittedName>
</protein>
<evidence type="ECO:0000313" key="3">
    <source>
        <dbReference type="Proteomes" id="UP000529783"/>
    </source>
</evidence>
<reference evidence="2 3" key="1">
    <citation type="submission" date="2020-07" db="EMBL/GenBank/DDBJ databases">
        <title>Sequencing the genomes of 1000 actinobacteria strains.</title>
        <authorList>
            <person name="Klenk H.-P."/>
        </authorList>
    </citation>
    <scope>NUCLEOTIDE SEQUENCE [LARGE SCALE GENOMIC DNA]</scope>
    <source>
        <strain evidence="2 3">DSM 40398</strain>
    </source>
</reference>
<evidence type="ECO:0000256" key="1">
    <source>
        <dbReference type="SAM" id="MobiDB-lite"/>
    </source>
</evidence>
<keyword evidence="3" id="KW-1185">Reference proteome</keyword>
<gene>
    <name evidence="2" type="ORF">BJY14_004882</name>
</gene>
<feature type="compositionally biased region" description="Basic and acidic residues" evidence="1">
    <location>
        <begin position="1"/>
        <end position="18"/>
    </location>
</feature>
<dbReference type="AlphaFoldDB" id="A0A7Y9EJM2"/>
<comment type="caution">
    <text evidence="2">The sequence shown here is derived from an EMBL/GenBank/DDBJ whole genome shotgun (WGS) entry which is preliminary data.</text>
</comment>
<sequence>MDTTHSKDGTRIALDRTSEAPALIHVAPTTT</sequence>
<dbReference type="EMBL" id="JACCBA010000001">
    <property type="protein sequence ID" value="NYD48899.1"/>
    <property type="molecule type" value="Genomic_DNA"/>
</dbReference>
<name>A0A7Y9EJM2_9ACTN</name>
<organism evidence="2 3">
    <name type="scientific">Actinomadura luteofluorescens</name>
    <dbReference type="NCBI Taxonomy" id="46163"/>
    <lineage>
        <taxon>Bacteria</taxon>
        <taxon>Bacillati</taxon>
        <taxon>Actinomycetota</taxon>
        <taxon>Actinomycetes</taxon>
        <taxon>Streptosporangiales</taxon>
        <taxon>Thermomonosporaceae</taxon>
        <taxon>Actinomadura</taxon>
    </lineage>
</organism>
<proteinExistence type="predicted"/>
<feature type="region of interest" description="Disordered" evidence="1">
    <location>
        <begin position="1"/>
        <end position="31"/>
    </location>
</feature>
<dbReference type="Proteomes" id="UP000529783">
    <property type="component" value="Unassembled WGS sequence"/>
</dbReference>
<accession>A0A7Y9EJM2</accession>